<evidence type="ECO:0000259" key="2">
    <source>
        <dbReference type="Pfam" id="PF20152"/>
    </source>
</evidence>
<keyword evidence="1" id="KW-1133">Transmembrane helix</keyword>
<reference evidence="3 4" key="1">
    <citation type="journal article" date="2012" name="Proc. Natl. Acad. Sci. U.S.A.">
        <title>Comparative genomics of Ceriporiopsis subvermispora and Phanerochaete chrysosporium provide insight into selective ligninolysis.</title>
        <authorList>
            <person name="Fernandez-Fueyo E."/>
            <person name="Ruiz-Duenas F.J."/>
            <person name="Ferreira P."/>
            <person name="Floudas D."/>
            <person name="Hibbett D.S."/>
            <person name="Canessa P."/>
            <person name="Larrondo L.F."/>
            <person name="James T.Y."/>
            <person name="Seelenfreund D."/>
            <person name="Lobos S."/>
            <person name="Polanco R."/>
            <person name="Tello M."/>
            <person name="Honda Y."/>
            <person name="Watanabe T."/>
            <person name="Watanabe T."/>
            <person name="Ryu J.S."/>
            <person name="Kubicek C.P."/>
            <person name="Schmoll M."/>
            <person name="Gaskell J."/>
            <person name="Hammel K.E."/>
            <person name="St John F.J."/>
            <person name="Vanden Wymelenberg A."/>
            <person name="Sabat G."/>
            <person name="Splinter BonDurant S."/>
            <person name="Syed K."/>
            <person name="Yadav J.S."/>
            <person name="Doddapaneni H."/>
            <person name="Subramanian V."/>
            <person name="Lavin J.L."/>
            <person name="Oguiza J.A."/>
            <person name="Perez G."/>
            <person name="Pisabarro A.G."/>
            <person name="Ramirez L."/>
            <person name="Santoyo F."/>
            <person name="Master E."/>
            <person name="Coutinho P.M."/>
            <person name="Henrissat B."/>
            <person name="Lombard V."/>
            <person name="Magnuson J.K."/>
            <person name="Kuees U."/>
            <person name="Hori C."/>
            <person name="Igarashi K."/>
            <person name="Samejima M."/>
            <person name="Held B.W."/>
            <person name="Barry K.W."/>
            <person name="LaButti K.M."/>
            <person name="Lapidus A."/>
            <person name="Lindquist E.A."/>
            <person name="Lucas S.M."/>
            <person name="Riley R."/>
            <person name="Salamov A.A."/>
            <person name="Hoffmeister D."/>
            <person name="Schwenk D."/>
            <person name="Hadar Y."/>
            <person name="Yarden O."/>
            <person name="de Vries R.P."/>
            <person name="Wiebenga A."/>
            <person name="Stenlid J."/>
            <person name="Eastwood D."/>
            <person name="Grigoriev I.V."/>
            <person name="Berka R.M."/>
            <person name="Blanchette R.A."/>
            <person name="Kersten P."/>
            <person name="Martinez A.T."/>
            <person name="Vicuna R."/>
            <person name="Cullen D."/>
        </authorList>
    </citation>
    <scope>NUCLEOTIDE SEQUENCE [LARGE SCALE GENOMIC DNA]</scope>
    <source>
        <strain evidence="3 4">B</strain>
    </source>
</reference>
<sequence>MGSNARPDGTLGSMLVGYAVMLSLYAITLSQTTLYLRKSAGDLLYLRSAVLLLCFIETVHLVFASYAFYTYLVTLHGDLDALAIQQWSIGVTVYVTALSNMTVRCLYAHRVFRFSIIAGFIWCVVSRLVRRVTQIQAVIGPVMGLIYGAGVAEHIPRLSTQTIDLYVYTGNGFEVLADAIIGCTMFRLLSGFRMAAPQLEPMIRNLLQFSISSGLLTLMWAILSISMFVIFPRTFIGLAFYNILSAVYINSLLVGLNGRRRFGLQQQPNSTMPILTTQVALGTSTEDEDLERMAEERWAPRDVPLARAPLLDYLGPSEESTKPEMALGC</sequence>
<feature type="transmembrane region" description="Helical" evidence="1">
    <location>
        <begin position="206"/>
        <end position="229"/>
    </location>
</feature>
<dbReference type="InterPro" id="IPR045339">
    <property type="entry name" value="DUF6534"/>
</dbReference>
<keyword evidence="1" id="KW-0812">Transmembrane</keyword>
<dbReference type="PANTHER" id="PTHR40465:SF1">
    <property type="entry name" value="DUF6534 DOMAIN-CONTAINING PROTEIN"/>
    <property type="match status" value="1"/>
</dbReference>
<dbReference type="AlphaFoldDB" id="M2QZ51"/>
<feature type="domain" description="DUF6534" evidence="2">
    <location>
        <begin position="175"/>
        <end position="261"/>
    </location>
</feature>
<feature type="transmembrane region" description="Helical" evidence="1">
    <location>
        <begin position="107"/>
        <end position="125"/>
    </location>
</feature>
<name>M2QZ51_CERS8</name>
<feature type="transmembrane region" description="Helical" evidence="1">
    <location>
        <begin position="175"/>
        <end position="194"/>
    </location>
</feature>
<dbReference type="Proteomes" id="UP000016930">
    <property type="component" value="Unassembled WGS sequence"/>
</dbReference>
<dbReference type="EMBL" id="KB445822">
    <property type="protein sequence ID" value="EMD31207.1"/>
    <property type="molecule type" value="Genomic_DNA"/>
</dbReference>
<dbReference type="Pfam" id="PF20152">
    <property type="entry name" value="DUF6534"/>
    <property type="match status" value="1"/>
</dbReference>
<protein>
    <recommendedName>
        <fullName evidence="2">DUF6534 domain-containing protein</fullName>
    </recommendedName>
</protein>
<gene>
    <name evidence="3" type="ORF">CERSUDRAFT_127576</name>
</gene>
<dbReference type="STRING" id="914234.M2QZ51"/>
<keyword evidence="1" id="KW-0472">Membrane</keyword>
<keyword evidence="4" id="KW-1185">Reference proteome</keyword>
<feature type="transmembrane region" description="Helical" evidence="1">
    <location>
        <begin position="48"/>
        <end position="69"/>
    </location>
</feature>
<feature type="transmembrane region" description="Helical" evidence="1">
    <location>
        <begin position="137"/>
        <end position="155"/>
    </location>
</feature>
<evidence type="ECO:0000256" key="1">
    <source>
        <dbReference type="SAM" id="Phobius"/>
    </source>
</evidence>
<dbReference type="PANTHER" id="PTHR40465">
    <property type="entry name" value="CHROMOSOME 1, WHOLE GENOME SHOTGUN SEQUENCE"/>
    <property type="match status" value="1"/>
</dbReference>
<evidence type="ECO:0000313" key="3">
    <source>
        <dbReference type="EMBL" id="EMD31207.1"/>
    </source>
</evidence>
<feature type="transmembrane region" description="Helical" evidence="1">
    <location>
        <begin position="15"/>
        <end position="36"/>
    </location>
</feature>
<proteinExistence type="predicted"/>
<organism evidence="3 4">
    <name type="scientific">Ceriporiopsis subvermispora (strain B)</name>
    <name type="common">White-rot fungus</name>
    <name type="synonym">Gelatoporia subvermispora</name>
    <dbReference type="NCBI Taxonomy" id="914234"/>
    <lineage>
        <taxon>Eukaryota</taxon>
        <taxon>Fungi</taxon>
        <taxon>Dikarya</taxon>
        <taxon>Basidiomycota</taxon>
        <taxon>Agaricomycotina</taxon>
        <taxon>Agaricomycetes</taxon>
        <taxon>Polyporales</taxon>
        <taxon>Gelatoporiaceae</taxon>
        <taxon>Gelatoporia</taxon>
    </lineage>
</organism>
<evidence type="ECO:0000313" key="4">
    <source>
        <dbReference type="Proteomes" id="UP000016930"/>
    </source>
</evidence>
<accession>M2QZ51</accession>
<dbReference type="HOGENOM" id="CLU_046025_5_0_1"/>
<feature type="transmembrane region" description="Helical" evidence="1">
    <location>
        <begin position="235"/>
        <end position="256"/>
    </location>
</feature>